<keyword evidence="1" id="KW-0808">Transferase</keyword>
<protein>
    <submittedName>
        <fullName evidence="4">Dialkylresorcinol condensing enzyme (Ketosynthase)</fullName>
    </submittedName>
</protein>
<dbReference type="InterPro" id="IPR016039">
    <property type="entry name" value="Thiolase-like"/>
</dbReference>
<proteinExistence type="predicted"/>
<organism evidence="4">
    <name type="scientific">Synechocystis salina LEGE 06155</name>
    <dbReference type="NCBI Taxonomy" id="945782"/>
    <lineage>
        <taxon>Bacteria</taxon>
        <taxon>Bacillati</taxon>
        <taxon>Cyanobacteriota</taxon>
        <taxon>Cyanophyceae</taxon>
        <taxon>Synechococcales</taxon>
        <taxon>Merismopediaceae</taxon>
        <taxon>Synechocystis</taxon>
    </lineage>
</organism>
<dbReference type="GO" id="GO:0044550">
    <property type="term" value="P:secondary metabolite biosynthetic process"/>
    <property type="evidence" value="ECO:0007669"/>
    <property type="project" value="TreeGrafter"/>
</dbReference>
<dbReference type="SUPFAM" id="SSF53901">
    <property type="entry name" value="Thiolase-like"/>
    <property type="match status" value="2"/>
</dbReference>
<evidence type="ECO:0000256" key="1">
    <source>
        <dbReference type="ARBA" id="ARBA00022679"/>
    </source>
</evidence>
<feature type="domain" description="Beta-ketoacyl-[acyl-carrier-protein] synthase III C-terminal" evidence="3">
    <location>
        <begin position="289"/>
        <end position="364"/>
    </location>
</feature>
<evidence type="ECO:0000259" key="3">
    <source>
        <dbReference type="Pfam" id="PF08541"/>
    </source>
</evidence>
<sequence length="383" mass="42806">MSISVYINGMGAFLPNEPVDNTQIENVLGLINGKPSRAKKMVLRNNAIKTRYYAINPANGSMTHTNVELTVEAINALVKNSGFDLNQLDCLACGTSGPDQMIPNHALMVHGALGNKPCEVIATSGVCCSGVAAFKYAYMNVSLGFARNAVVTGSEQVSSILRGQYFQPEIDAQIARLDDKPIVGFERDFLRWMLSDAAGAALIENKPNENSISLRVDWVDYISFANELETCMYEACIKLEDGTVQSWRHVNNIKDAFEEGYFDLSQDVKLLGENIIRMGQRGLKNVKEKYNLDSDKIDWFLPHISSGYFKKDLGLQMEEIGIFIPQERWFTNLEYKGNTGAASIWIMLEELFNSGRLEKGQKIFCIIPESARFSYAYMHLTVV</sequence>
<name>A0A0K1SAW6_9SYNC</name>
<accession>A0A0K1SAW6</accession>
<dbReference type="EMBL" id="KR059027">
    <property type="protein sequence ID" value="AKV71849.1"/>
    <property type="molecule type" value="Genomic_DNA"/>
</dbReference>
<evidence type="ECO:0000313" key="4">
    <source>
        <dbReference type="EMBL" id="AKV71849.1"/>
    </source>
</evidence>
<keyword evidence="2" id="KW-0012">Acyltransferase</keyword>
<reference evidence="4" key="1">
    <citation type="journal article" date="2015" name="Angew. Chem. Int. Ed. Engl.">
        <title>Biosynthesis-Assisted Structural Elucidation of the Bartolosides, Chlorinated Aromatic Glycolipids from Cyanobacteria.</title>
        <authorList>
            <person name="Leao P.N."/>
            <person name="Nakamura H."/>
            <person name="Costa M."/>
            <person name="Pereira A.R."/>
            <person name="Martins R."/>
            <person name="Vasconcelos V."/>
            <person name="Gerwick W.H."/>
            <person name="Balskus E.P."/>
        </authorList>
    </citation>
    <scope>NUCLEOTIDE SEQUENCE</scope>
    <source>
        <strain evidence="4">LEGE 06155</strain>
    </source>
</reference>
<evidence type="ECO:0000256" key="2">
    <source>
        <dbReference type="ARBA" id="ARBA00023315"/>
    </source>
</evidence>
<dbReference type="InterPro" id="IPR013747">
    <property type="entry name" value="ACP_syn_III_C"/>
</dbReference>
<dbReference type="NCBIfam" id="NF005293">
    <property type="entry name" value="PRK06816.1"/>
    <property type="match status" value="1"/>
</dbReference>
<dbReference type="PANTHER" id="PTHR34069">
    <property type="entry name" value="3-OXOACYL-[ACYL-CARRIER-PROTEIN] SYNTHASE 3"/>
    <property type="match status" value="1"/>
</dbReference>
<dbReference type="PANTHER" id="PTHR34069:SF2">
    <property type="entry name" value="BETA-KETOACYL-[ACYL-CARRIER-PROTEIN] SYNTHASE III"/>
    <property type="match status" value="1"/>
</dbReference>
<dbReference type="Gene3D" id="3.40.47.10">
    <property type="match status" value="2"/>
</dbReference>
<dbReference type="CDD" id="cd00827">
    <property type="entry name" value="init_cond_enzymes"/>
    <property type="match status" value="1"/>
</dbReference>
<dbReference type="SMR" id="A0A0K1SAW6"/>
<dbReference type="Pfam" id="PF08541">
    <property type="entry name" value="ACP_syn_III_C"/>
    <property type="match status" value="1"/>
</dbReference>
<dbReference type="AlphaFoldDB" id="A0A0K1SAW6"/>
<dbReference type="GO" id="GO:0016746">
    <property type="term" value="F:acyltransferase activity"/>
    <property type="evidence" value="ECO:0007669"/>
    <property type="project" value="UniProtKB-KW"/>
</dbReference>